<name>A0AAC9LFA1_9PSEU</name>
<dbReference type="InterPro" id="IPR005234">
    <property type="entry name" value="ScpB_csome_segregation"/>
</dbReference>
<evidence type="ECO:0000256" key="2">
    <source>
        <dbReference type="ARBA" id="ARBA00022618"/>
    </source>
</evidence>
<feature type="compositionally biased region" description="Pro residues" evidence="5">
    <location>
        <begin position="43"/>
        <end position="61"/>
    </location>
</feature>
<dbReference type="PANTHER" id="PTHR34298">
    <property type="entry name" value="SEGREGATION AND CONDENSATION PROTEIN B"/>
    <property type="match status" value="1"/>
</dbReference>
<gene>
    <name evidence="6" type="ORF">UA74_21455</name>
</gene>
<organism evidence="6 7">
    <name type="scientific">Actinoalloteichus fjordicus</name>
    <dbReference type="NCBI Taxonomy" id="1612552"/>
    <lineage>
        <taxon>Bacteria</taxon>
        <taxon>Bacillati</taxon>
        <taxon>Actinomycetota</taxon>
        <taxon>Actinomycetes</taxon>
        <taxon>Pseudonocardiales</taxon>
        <taxon>Pseudonocardiaceae</taxon>
        <taxon>Actinoalloteichus</taxon>
    </lineage>
</organism>
<keyword evidence="3" id="KW-0159">Chromosome partition</keyword>
<feature type="region of interest" description="Disordered" evidence="5">
    <location>
        <begin position="1"/>
        <end position="170"/>
    </location>
</feature>
<dbReference type="GO" id="GO:0051301">
    <property type="term" value="P:cell division"/>
    <property type="evidence" value="ECO:0007669"/>
    <property type="project" value="UniProtKB-KW"/>
</dbReference>
<dbReference type="NCBIfam" id="TIGR00281">
    <property type="entry name" value="SMC-Scp complex subunit ScpB"/>
    <property type="match status" value="1"/>
</dbReference>
<protein>
    <submittedName>
        <fullName evidence="6">Segregation and condensation protein B</fullName>
    </submittedName>
</protein>
<keyword evidence="4" id="KW-0131">Cell cycle</keyword>
<sequence>MNQESADEGRRGHSSSPTGTAGLFAGTGADQGSISSASTVPDPAVPDPIGPDPLVPEPAQPEPDHPEPEHPEPEQPEPEQPRPDQPGPEVPVPNVPVPDVPEPAAPVPDVPQPAVPQPEVPDPDVPAPPAGAAASPAAPAPPATPAPSAPSAARDRMSSTRDDAPDLTDDPALDAALEALLLVVDVPAGEELLAGTLDQPAGRISAALCRIATRYDAAESGIELRRIGEGWRLYTRDRYAPYVERYLLDGQRAKLTRAALETLAVIAYRQPTTRSRVAAVRGVNVDGVIRTLLGRGLVEETGTDPETGGLLYRTTELFLERLGLSSLEQLPPIAPLLPEVDSIDEQL</sequence>
<dbReference type="EMBL" id="CP016076">
    <property type="protein sequence ID" value="APU16316.1"/>
    <property type="molecule type" value="Genomic_DNA"/>
</dbReference>
<feature type="compositionally biased region" description="Pro residues" evidence="5">
    <location>
        <begin position="138"/>
        <end position="148"/>
    </location>
</feature>
<dbReference type="Proteomes" id="UP000185511">
    <property type="component" value="Chromosome"/>
</dbReference>
<keyword evidence="1" id="KW-0963">Cytoplasm</keyword>
<evidence type="ECO:0000256" key="4">
    <source>
        <dbReference type="ARBA" id="ARBA00023306"/>
    </source>
</evidence>
<feature type="compositionally biased region" description="Basic and acidic residues" evidence="5">
    <location>
        <begin position="153"/>
        <end position="164"/>
    </location>
</feature>
<feature type="compositionally biased region" description="Basic and acidic residues" evidence="5">
    <location>
        <begin position="62"/>
        <end position="73"/>
    </location>
</feature>
<dbReference type="Pfam" id="PF04079">
    <property type="entry name" value="SMC_ScpB"/>
    <property type="match status" value="1"/>
</dbReference>
<keyword evidence="2" id="KW-0132">Cell division</keyword>
<evidence type="ECO:0000256" key="5">
    <source>
        <dbReference type="SAM" id="MobiDB-lite"/>
    </source>
</evidence>
<dbReference type="InterPro" id="IPR036390">
    <property type="entry name" value="WH_DNA-bd_sf"/>
</dbReference>
<feature type="compositionally biased region" description="Low complexity" evidence="5">
    <location>
        <begin position="18"/>
        <end position="28"/>
    </location>
</feature>
<feature type="compositionally biased region" description="Polar residues" evidence="5">
    <location>
        <begin position="30"/>
        <end position="39"/>
    </location>
</feature>
<evidence type="ECO:0000256" key="3">
    <source>
        <dbReference type="ARBA" id="ARBA00022829"/>
    </source>
</evidence>
<feature type="compositionally biased region" description="Pro residues" evidence="5">
    <location>
        <begin position="83"/>
        <end position="129"/>
    </location>
</feature>
<dbReference type="AlphaFoldDB" id="A0AAC9LFA1"/>
<evidence type="ECO:0000313" key="6">
    <source>
        <dbReference type="EMBL" id="APU16316.1"/>
    </source>
</evidence>
<proteinExistence type="predicted"/>
<dbReference type="KEGG" id="acad:UA74_21455"/>
<reference evidence="7" key="1">
    <citation type="submission" date="2016-06" db="EMBL/GenBank/DDBJ databases">
        <title>Complete genome sequence of Actinoalloteichus fjordicus DSM 46855 (=ADI127-17), type strain of the new species Actinoalloteichus fjordicus.</title>
        <authorList>
            <person name="Ruckert C."/>
            <person name="Nouioui I."/>
            <person name="Willmese J."/>
            <person name="van Wezel G."/>
            <person name="Klenk H.-P."/>
            <person name="Kalinowski J."/>
            <person name="Zotchev S.B."/>
        </authorList>
    </citation>
    <scope>NUCLEOTIDE SEQUENCE [LARGE SCALE GENOMIC DNA]</scope>
    <source>
        <strain evidence="7">ADI127-7</strain>
    </source>
</reference>
<dbReference type="Gene3D" id="1.10.10.10">
    <property type="entry name" value="Winged helix-like DNA-binding domain superfamily/Winged helix DNA-binding domain"/>
    <property type="match status" value="2"/>
</dbReference>
<dbReference type="SUPFAM" id="SSF46785">
    <property type="entry name" value="Winged helix' DNA-binding domain"/>
    <property type="match status" value="2"/>
</dbReference>
<dbReference type="InterPro" id="IPR036388">
    <property type="entry name" value="WH-like_DNA-bd_sf"/>
</dbReference>
<keyword evidence="7" id="KW-1185">Reference proteome</keyword>
<evidence type="ECO:0000313" key="7">
    <source>
        <dbReference type="Proteomes" id="UP000185511"/>
    </source>
</evidence>
<accession>A0AAC9LFA1</accession>
<evidence type="ECO:0000256" key="1">
    <source>
        <dbReference type="ARBA" id="ARBA00022490"/>
    </source>
</evidence>
<dbReference type="GO" id="GO:0051304">
    <property type="term" value="P:chromosome separation"/>
    <property type="evidence" value="ECO:0007669"/>
    <property type="project" value="InterPro"/>
</dbReference>
<dbReference type="PANTHER" id="PTHR34298:SF2">
    <property type="entry name" value="SEGREGATION AND CONDENSATION PROTEIN B"/>
    <property type="match status" value="1"/>
</dbReference>